<dbReference type="Proteomes" id="UP000823849">
    <property type="component" value="Unassembled WGS sequence"/>
</dbReference>
<sequence length="294" mass="33189">MNLCVADTCLKLILKQQNQTLRCDDDKVNENKIEDYLNNKYWRTGETSGAKIVNIYPTLQLPPVGGQTVWETDICTVKLSGGVEIRIYHDGIIKRPYAIYSDSQENGIHVWADENWLKRYYHTNYVFNICAVEKLLIRNRKAVFHCCYVRTDENAILFSGDSGIGKSTQGALWEKYMGASVVNGDRAVLGKKDGCWYVFGFPFSGTSGICHNVTSPLKGIIFLSQAKENKIFRLDPIEAGKRLWSQFTINQWDAGFVSTALELINEIASDVPIYELCCTPDERAVACTRNMLGL</sequence>
<dbReference type="SUPFAM" id="SSF53795">
    <property type="entry name" value="PEP carboxykinase-like"/>
    <property type="match status" value="1"/>
</dbReference>
<evidence type="ECO:0000313" key="1">
    <source>
        <dbReference type="EMBL" id="HJC14524.1"/>
    </source>
</evidence>
<gene>
    <name evidence="1" type="ORF">H9705_01670</name>
</gene>
<reference evidence="1" key="2">
    <citation type="submission" date="2021-04" db="EMBL/GenBank/DDBJ databases">
        <authorList>
            <person name="Gilroy R."/>
        </authorList>
    </citation>
    <scope>NUCLEOTIDE SEQUENCE</scope>
    <source>
        <strain evidence="1">CHK185-5351</strain>
    </source>
</reference>
<dbReference type="AlphaFoldDB" id="A0A9D2N7K5"/>
<evidence type="ECO:0000313" key="2">
    <source>
        <dbReference type="Proteomes" id="UP000823849"/>
    </source>
</evidence>
<name>A0A9D2N7K5_9FIRM</name>
<dbReference type="EMBL" id="DWWU01000009">
    <property type="protein sequence ID" value="HJC14524.1"/>
    <property type="molecule type" value="Genomic_DNA"/>
</dbReference>
<proteinExistence type="predicted"/>
<accession>A0A9D2N7K5</accession>
<comment type="caution">
    <text evidence="1">The sequence shown here is derived from an EMBL/GenBank/DDBJ whole genome shotgun (WGS) entry which is preliminary data.</text>
</comment>
<reference evidence="1" key="1">
    <citation type="journal article" date="2021" name="PeerJ">
        <title>Extensive microbial diversity within the chicken gut microbiome revealed by metagenomics and culture.</title>
        <authorList>
            <person name="Gilroy R."/>
            <person name="Ravi A."/>
            <person name="Getino M."/>
            <person name="Pursley I."/>
            <person name="Horton D.L."/>
            <person name="Alikhan N.F."/>
            <person name="Baker D."/>
            <person name="Gharbi K."/>
            <person name="Hall N."/>
            <person name="Watson M."/>
            <person name="Adriaenssens E.M."/>
            <person name="Foster-Nyarko E."/>
            <person name="Jarju S."/>
            <person name="Secka A."/>
            <person name="Antonio M."/>
            <person name="Oren A."/>
            <person name="Chaudhuri R.R."/>
            <person name="La Ragione R."/>
            <person name="Hildebrand F."/>
            <person name="Pallen M.J."/>
        </authorList>
    </citation>
    <scope>NUCLEOTIDE SEQUENCE</scope>
    <source>
        <strain evidence="1">CHK185-5351</strain>
    </source>
</reference>
<evidence type="ECO:0008006" key="3">
    <source>
        <dbReference type="Google" id="ProtNLM"/>
    </source>
</evidence>
<organism evidence="1 2">
    <name type="scientific">Candidatus Fusicatenibacter intestinigallinarum</name>
    <dbReference type="NCBI Taxonomy" id="2838598"/>
    <lineage>
        <taxon>Bacteria</taxon>
        <taxon>Bacillati</taxon>
        <taxon>Bacillota</taxon>
        <taxon>Clostridia</taxon>
        <taxon>Lachnospirales</taxon>
        <taxon>Lachnospiraceae</taxon>
        <taxon>Fusicatenibacter</taxon>
    </lineage>
</organism>
<protein>
    <recommendedName>
        <fullName evidence="3">SynChlorMet cassette protein ScmC</fullName>
    </recommendedName>
</protein>